<keyword evidence="3" id="KW-1185">Reference proteome</keyword>
<dbReference type="Proteomes" id="UP001151079">
    <property type="component" value="Unassembled WGS sequence"/>
</dbReference>
<reference evidence="2" key="1">
    <citation type="submission" date="2022-10" db="EMBL/GenBank/DDBJ databases">
        <title>Two novel species of Flavobacterium.</title>
        <authorList>
            <person name="Liu Q."/>
            <person name="Xin Y.-H."/>
        </authorList>
    </citation>
    <scope>NUCLEOTIDE SEQUENCE</scope>
    <source>
        <strain evidence="2">LS1R49</strain>
    </source>
</reference>
<sequence length="63" mass="7052">MSSNSTQQNGIGFGGILTIVFIILKLTKYIDWSWWWVLSPVLIPIAFVSVAFLIAVLITVIKK</sequence>
<evidence type="ECO:0000313" key="3">
    <source>
        <dbReference type="Proteomes" id="UP001151079"/>
    </source>
</evidence>
<organism evidence="2 3">
    <name type="scientific">Flavobacterium shii</name>
    <dbReference type="NCBI Taxonomy" id="2987687"/>
    <lineage>
        <taxon>Bacteria</taxon>
        <taxon>Pseudomonadati</taxon>
        <taxon>Bacteroidota</taxon>
        <taxon>Flavobacteriia</taxon>
        <taxon>Flavobacteriales</taxon>
        <taxon>Flavobacteriaceae</taxon>
        <taxon>Flavobacterium</taxon>
    </lineage>
</organism>
<dbReference type="RefSeq" id="WP_264207580.1">
    <property type="nucleotide sequence ID" value="NZ_JAOZEW010000020.1"/>
</dbReference>
<accession>A0A9X2YWT5</accession>
<feature type="transmembrane region" description="Helical" evidence="1">
    <location>
        <begin position="12"/>
        <end position="30"/>
    </location>
</feature>
<keyword evidence="1" id="KW-1133">Transmembrane helix</keyword>
<feature type="transmembrane region" description="Helical" evidence="1">
    <location>
        <begin position="36"/>
        <end position="61"/>
    </location>
</feature>
<evidence type="ECO:0008006" key="4">
    <source>
        <dbReference type="Google" id="ProtNLM"/>
    </source>
</evidence>
<keyword evidence="1" id="KW-0812">Transmembrane</keyword>
<keyword evidence="1" id="KW-0472">Membrane</keyword>
<gene>
    <name evidence="2" type="ORF">OIU83_17670</name>
</gene>
<proteinExistence type="predicted"/>
<dbReference type="EMBL" id="JAOZEW010000020">
    <property type="protein sequence ID" value="MCV9929494.1"/>
    <property type="molecule type" value="Genomic_DNA"/>
</dbReference>
<comment type="caution">
    <text evidence="2">The sequence shown here is derived from an EMBL/GenBank/DDBJ whole genome shotgun (WGS) entry which is preliminary data.</text>
</comment>
<evidence type="ECO:0000256" key="1">
    <source>
        <dbReference type="SAM" id="Phobius"/>
    </source>
</evidence>
<protein>
    <recommendedName>
        <fullName evidence="4">Transmembrane Fragile-X-F protein</fullName>
    </recommendedName>
</protein>
<dbReference type="AlphaFoldDB" id="A0A9X2YWT5"/>
<evidence type="ECO:0000313" key="2">
    <source>
        <dbReference type="EMBL" id="MCV9929494.1"/>
    </source>
</evidence>
<name>A0A9X2YWT5_9FLAO</name>